<dbReference type="Proteomes" id="UP000277928">
    <property type="component" value="Unassembled WGS sequence"/>
</dbReference>
<keyword evidence="1" id="KW-1133">Transmembrane helix</keyword>
<keyword evidence="1" id="KW-0472">Membrane</keyword>
<name>A0A3P7LW18_LITSI</name>
<gene>
    <name evidence="2" type="ORF">NLS_LOCUS9380</name>
</gene>
<feature type="transmembrane region" description="Helical" evidence="1">
    <location>
        <begin position="77"/>
        <end position="97"/>
    </location>
</feature>
<evidence type="ECO:0000313" key="2">
    <source>
        <dbReference type="EMBL" id="VDM91578.1"/>
    </source>
</evidence>
<dbReference type="AlphaFoldDB" id="A0A3P7LW18"/>
<sequence>MVMRILRKVYMAASVPAGSSSPGATDVTMDYRMLRKRGDLLKNPFVLAGIVLPWIALNGFLKPHSERVSFAEHRFRIFLQACTFVAVLSAATVMRMIKSRD</sequence>
<proteinExistence type="predicted"/>
<dbReference type="OrthoDB" id="5850518at2759"/>
<dbReference type="EMBL" id="UYRX01001546">
    <property type="protein sequence ID" value="VDM91578.1"/>
    <property type="molecule type" value="Genomic_DNA"/>
</dbReference>
<reference evidence="2 3" key="1">
    <citation type="submission" date="2018-08" db="EMBL/GenBank/DDBJ databases">
        <authorList>
            <person name="Laetsch R D."/>
            <person name="Stevens L."/>
            <person name="Kumar S."/>
            <person name="Blaxter L. M."/>
        </authorList>
    </citation>
    <scope>NUCLEOTIDE SEQUENCE [LARGE SCALE GENOMIC DNA]</scope>
</reference>
<feature type="transmembrane region" description="Helical" evidence="1">
    <location>
        <begin position="40"/>
        <end position="57"/>
    </location>
</feature>
<dbReference type="OMA" id="FCTFITV"/>
<protein>
    <submittedName>
        <fullName evidence="2">Uncharacterized protein</fullName>
    </submittedName>
</protein>
<accession>A0A3P7LW18</accession>
<keyword evidence="1" id="KW-0812">Transmembrane</keyword>
<organism evidence="2 3">
    <name type="scientific">Litomosoides sigmodontis</name>
    <name type="common">Filarial nematode worm</name>
    <dbReference type="NCBI Taxonomy" id="42156"/>
    <lineage>
        <taxon>Eukaryota</taxon>
        <taxon>Metazoa</taxon>
        <taxon>Ecdysozoa</taxon>
        <taxon>Nematoda</taxon>
        <taxon>Chromadorea</taxon>
        <taxon>Rhabditida</taxon>
        <taxon>Spirurina</taxon>
        <taxon>Spiruromorpha</taxon>
        <taxon>Filarioidea</taxon>
        <taxon>Onchocercidae</taxon>
        <taxon>Litomosoides</taxon>
    </lineage>
</organism>
<keyword evidence="3" id="KW-1185">Reference proteome</keyword>
<evidence type="ECO:0000313" key="3">
    <source>
        <dbReference type="Proteomes" id="UP000277928"/>
    </source>
</evidence>
<evidence type="ECO:0000256" key="1">
    <source>
        <dbReference type="SAM" id="Phobius"/>
    </source>
</evidence>